<accession>A0A0F8YRP6</accession>
<proteinExistence type="predicted"/>
<dbReference type="EMBL" id="LAZR01064807">
    <property type="protein sequence ID" value="KKK56804.1"/>
    <property type="molecule type" value="Genomic_DNA"/>
</dbReference>
<protein>
    <submittedName>
        <fullName evidence="1">Uncharacterized protein</fullName>
    </submittedName>
</protein>
<reference evidence="1" key="1">
    <citation type="journal article" date="2015" name="Nature">
        <title>Complex archaea that bridge the gap between prokaryotes and eukaryotes.</title>
        <authorList>
            <person name="Spang A."/>
            <person name="Saw J.H."/>
            <person name="Jorgensen S.L."/>
            <person name="Zaremba-Niedzwiedzka K."/>
            <person name="Martijn J."/>
            <person name="Lind A.E."/>
            <person name="van Eijk R."/>
            <person name="Schleper C."/>
            <person name="Guy L."/>
            <person name="Ettema T.J."/>
        </authorList>
    </citation>
    <scope>NUCLEOTIDE SEQUENCE</scope>
</reference>
<dbReference type="AlphaFoldDB" id="A0A0F8YRP6"/>
<feature type="non-terminal residue" evidence="1">
    <location>
        <position position="1"/>
    </location>
</feature>
<feature type="non-terminal residue" evidence="1">
    <location>
        <position position="353"/>
    </location>
</feature>
<comment type="caution">
    <text evidence="1">The sequence shown here is derived from an EMBL/GenBank/DDBJ whole genome shotgun (WGS) entry which is preliminary data.</text>
</comment>
<gene>
    <name evidence="1" type="ORF">LCGC14_3060850</name>
</gene>
<evidence type="ECO:0000313" key="1">
    <source>
        <dbReference type="EMBL" id="KKK56804.1"/>
    </source>
</evidence>
<organism evidence="1">
    <name type="scientific">marine sediment metagenome</name>
    <dbReference type="NCBI Taxonomy" id="412755"/>
    <lineage>
        <taxon>unclassified sequences</taxon>
        <taxon>metagenomes</taxon>
        <taxon>ecological metagenomes</taxon>
    </lineage>
</organism>
<sequence>GGDVVADSVSDTLNLVGTQGVTVTGDAGTDTLTFKSLAFPSTALNVCPSGCQYTTHCGADCSDPVSTCAAGSALAVRASMSSDPVEIRTGPGDYRECLRVTKEHNNTTFVGSGQDISTIHHPAIDLTLCNSGNNCGSAVDGGTWSVAGLDDPNGITANIGITGYTIRSDTWSPWSEGALMLGPRAINSSGGTVPDFSNIRIWNNKIVGHRAGIAIRDFTLTPVKENLPNVYLWDNLIVSGGEGVALKGVDRVWSRDNLIRVQTNYVETPDPDGFLGAVTGRVRTGEVSGFGEVLLDPNDVPTGVLEVDSFYTGRRVTLSDNADPNTTCDSQCVGNNYWAYQHIASNNSLNLFS</sequence>
<dbReference type="SUPFAM" id="SSF51126">
    <property type="entry name" value="Pectin lyase-like"/>
    <property type="match status" value="1"/>
</dbReference>
<dbReference type="InterPro" id="IPR011050">
    <property type="entry name" value="Pectin_lyase_fold/virulence"/>
</dbReference>
<name>A0A0F8YRP6_9ZZZZ</name>